<organism evidence="1 2">
    <name type="scientific">Mythimna loreyi</name>
    <dbReference type="NCBI Taxonomy" id="667449"/>
    <lineage>
        <taxon>Eukaryota</taxon>
        <taxon>Metazoa</taxon>
        <taxon>Ecdysozoa</taxon>
        <taxon>Arthropoda</taxon>
        <taxon>Hexapoda</taxon>
        <taxon>Insecta</taxon>
        <taxon>Pterygota</taxon>
        <taxon>Neoptera</taxon>
        <taxon>Endopterygota</taxon>
        <taxon>Lepidoptera</taxon>
        <taxon>Glossata</taxon>
        <taxon>Ditrysia</taxon>
        <taxon>Noctuoidea</taxon>
        <taxon>Noctuidae</taxon>
        <taxon>Noctuinae</taxon>
        <taxon>Hadenini</taxon>
        <taxon>Mythimna</taxon>
    </lineage>
</organism>
<keyword evidence="2" id="KW-1185">Reference proteome</keyword>
<dbReference type="EMBL" id="CM056780">
    <property type="protein sequence ID" value="KAJ8716199.1"/>
    <property type="molecule type" value="Genomic_DNA"/>
</dbReference>
<gene>
    <name evidence="1" type="ORF">PYW08_013484</name>
</gene>
<name>A0ACC2QFP1_9NEOP</name>
<protein>
    <submittedName>
        <fullName evidence="1">Uncharacterized protein</fullName>
    </submittedName>
</protein>
<evidence type="ECO:0000313" key="1">
    <source>
        <dbReference type="EMBL" id="KAJ8716199.1"/>
    </source>
</evidence>
<sequence length="282" mass="31331">MSILQKIFRSLKNGHRTIRPLACISVNNSHGISSQVEINLEKEQKLSIPTTFPNQNQHEQEDHQYEENIKKSILENALQFVPKSGWSVESLSSGAKAAGYPTITHGLFPNGGGDLVHYFNVKCNEKLVDVMKTWPKTDTQEKVPAQFVENAIFQRLIMIDPYKTTWPKAMAIQTMPNNVPNCLATLLSLVDDICYHSGDRSVDFNWYVRRVGVAGIYKAAELFYLTDSSQDSSATKSFIASRIRDAQLVQSALNLSPVGAAPQTLTAAFTTAKNILGINTLK</sequence>
<reference evidence="1" key="1">
    <citation type="submission" date="2023-03" db="EMBL/GenBank/DDBJ databases">
        <title>Chromosome-level genomes of two armyworms, Mythimna separata and Mythimna loreyi, provide insights into the biosynthesis and reception of sex pheromones.</title>
        <authorList>
            <person name="Zhao H."/>
        </authorList>
    </citation>
    <scope>NUCLEOTIDE SEQUENCE</scope>
    <source>
        <strain evidence="1">BeijingLab</strain>
    </source>
</reference>
<dbReference type="Proteomes" id="UP001231649">
    <property type="component" value="Chromosome 4"/>
</dbReference>
<evidence type="ECO:0000313" key="2">
    <source>
        <dbReference type="Proteomes" id="UP001231649"/>
    </source>
</evidence>
<comment type="caution">
    <text evidence="1">The sequence shown here is derived from an EMBL/GenBank/DDBJ whole genome shotgun (WGS) entry which is preliminary data.</text>
</comment>
<accession>A0ACC2QFP1</accession>
<proteinExistence type="predicted"/>